<keyword evidence="3" id="KW-1185">Reference proteome</keyword>
<proteinExistence type="predicted"/>
<keyword evidence="1" id="KW-1133">Transmembrane helix</keyword>
<protein>
    <submittedName>
        <fullName evidence="2">Uncharacterized protein</fullName>
    </submittedName>
</protein>
<comment type="caution">
    <text evidence="2">The sequence shown here is derived from an EMBL/GenBank/DDBJ whole genome shotgun (WGS) entry which is preliminary data.</text>
</comment>
<evidence type="ECO:0000313" key="2">
    <source>
        <dbReference type="EMBL" id="KAJ8302643.1"/>
    </source>
</evidence>
<sequence length="300" mass="33844">MDHLKDKKQHRVLATHVLQFVFLGFTGFRFAFAHFPSTTASATDLYLLMWKSVNMLSMFGFKIQNISTDGAQTNRDLFKLLIPNFNSASPSPCSFHNIYCKDNPNFFFIMDISHVTRQDIISSLLGFEELCHYKLKLSHSSIIPRRVNSDVVENIFCQQRTLHNGANTNPTYLGYCRSLNSVVFGETSVSRKSNTGGEGASIYKVESSNVLKKITRKLMTITNFEDVEADREAESGEACSNVRDTEPDVEGCIFDVARIVLVLTSINRSIVLIKCANSSLRYRPSPIPEHLWSVVPPKFP</sequence>
<evidence type="ECO:0000313" key="3">
    <source>
        <dbReference type="Proteomes" id="UP001217089"/>
    </source>
</evidence>
<evidence type="ECO:0000256" key="1">
    <source>
        <dbReference type="SAM" id="Phobius"/>
    </source>
</evidence>
<name>A0ABQ9EBB8_TEGGR</name>
<keyword evidence="1" id="KW-0472">Membrane</keyword>
<organism evidence="2 3">
    <name type="scientific">Tegillarca granosa</name>
    <name type="common">Malaysian cockle</name>
    <name type="synonym">Anadara granosa</name>
    <dbReference type="NCBI Taxonomy" id="220873"/>
    <lineage>
        <taxon>Eukaryota</taxon>
        <taxon>Metazoa</taxon>
        <taxon>Spiralia</taxon>
        <taxon>Lophotrochozoa</taxon>
        <taxon>Mollusca</taxon>
        <taxon>Bivalvia</taxon>
        <taxon>Autobranchia</taxon>
        <taxon>Pteriomorphia</taxon>
        <taxon>Arcoida</taxon>
        <taxon>Arcoidea</taxon>
        <taxon>Arcidae</taxon>
        <taxon>Tegillarca</taxon>
    </lineage>
</organism>
<accession>A0ABQ9EBB8</accession>
<gene>
    <name evidence="2" type="ORF">KUTeg_019039</name>
</gene>
<keyword evidence="1" id="KW-0812">Transmembrane</keyword>
<dbReference type="EMBL" id="JARBDR010000917">
    <property type="protein sequence ID" value="KAJ8302643.1"/>
    <property type="molecule type" value="Genomic_DNA"/>
</dbReference>
<dbReference type="Proteomes" id="UP001217089">
    <property type="component" value="Unassembled WGS sequence"/>
</dbReference>
<feature type="transmembrane region" description="Helical" evidence="1">
    <location>
        <begin position="12"/>
        <end position="32"/>
    </location>
</feature>
<reference evidence="2 3" key="1">
    <citation type="submission" date="2022-12" db="EMBL/GenBank/DDBJ databases">
        <title>Chromosome-level genome of Tegillarca granosa.</title>
        <authorList>
            <person name="Kim J."/>
        </authorList>
    </citation>
    <scope>NUCLEOTIDE SEQUENCE [LARGE SCALE GENOMIC DNA]</scope>
    <source>
        <strain evidence="2">Teg-2019</strain>
        <tissue evidence="2">Adductor muscle</tissue>
    </source>
</reference>